<dbReference type="InterPro" id="IPR055405">
    <property type="entry name" value="ARM_KNTC1_3rd"/>
</dbReference>
<dbReference type="GO" id="GO:0031267">
    <property type="term" value="F:small GTPase binding"/>
    <property type="evidence" value="ECO:0007669"/>
    <property type="project" value="TreeGrafter"/>
</dbReference>
<reference evidence="5" key="1">
    <citation type="submission" date="2023-01" db="EMBL/GenBank/DDBJ databases">
        <title>Key to firefly adult light organ development and bioluminescence: homeobox transcription factors regulate luciferase expression and transportation to peroxisome.</title>
        <authorList>
            <person name="Fu X."/>
        </authorList>
    </citation>
    <scope>NUCLEOTIDE SEQUENCE [LARGE SCALE GENOMIC DNA]</scope>
</reference>
<dbReference type="GO" id="GO:1990423">
    <property type="term" value="C:RZZ complex"/>
    <property type="evidence" value="ECO:0007669"/>
    <property type="project" value="TreeGrafter"/>
</dbReference>
<dbReference type="InterPro" id="IPR055403">
    <property type="entry name" value="ARM_KNTC1_1st"/>
</dbReference>
<dbReference type="EMBL" id="JARPUR010000001">
    <property type="protein sequence ID" value="KAK4885006.1"/>
    <property type="molecule type" value="Genomic_DNA"/>
</dbReference>
<protein>
    <recommendedName>
        <fullName evidence="6">RZZ complex subunit KNTC1/ROD C-terminal domain-containing protein</fullName>
    </recommendedName>
</protein>
<sequence length="1943" mass="226622">MGDWEQIHCGFNALDETINFGARYLGELDNLFEVTTLATIKNGNSYSDKSPIIHSVIINGSIYFSINKTFRIFKNLNCSDLTFSAFFEDDIDTFLAVMDGTIVLICFRTGNVGLLMIGETQELLCDKTISLNEDTTSKFFINVFCELEPTGFVFYLVSRNGMVYRLTAPLDICSSANDEELRVELLVNLEIELESAILQFPRLLCITSEYTIMYNVENKEIVSKQLGYYRKIYQYTTKTYVGLNNEGELIKICAITNLLSRININILFEDILLIADKTKDYFLTITKKNESGIKYIQLLSYGDEECNIIFSIKISEIIHFIIPEHIHDEIVYIAEIGHEKSITELRFQTVSETVPENRLQRLLRRQKFDEAEQFAKLFNLDLVEIQKTKAQLIVDKSDCTETDVTNLLNILDTLEDNSFKFISCLETHTFCTSLKDVERILKYMKSLPVSSATENLQGIAHELLYRFDTFMMLVRSNSSRYTIQEWSNFCSCNLLSELDTLLQQKEIEEWKIIYSRLDYISLEELCEDNVITTLGIISKIALKDQMSFLNTFIPLTLKVLPTAVNVFIDWMISKVDDFEALDFKNFPENALIFFKKLMKLLNIETFNRLSFHQHTVIDMDFLNDVKILLNTLEKVKLLKDDHGVVLPFKQMLQDILKYDEEYWIRIVLLMLNYIKALTKKLETIIIVIKAAKLPWCSAIRNIALESLKYSHPLVQAISYEIEEESKSVVLRKEPYNINWKVENKLDSLRFALDRIIFCNQPTMMEDIYQICKDPKERELADLALIRHFIKIGDFSNAFKILDNYSIDAIVTCCKKLIQTVTIAVIRQEWDVLENYFRLFESMLTKFELPFNFIHEFYRDIISDIRCLYFKKKTFNVTVKLCDFYKQPKPVIFQKVIPSIIEEYTNKQDIMDCIKKCEAVAYHLRFENYLALLELCREIGEFNFILKAASVFESINDSNVLCKMAILIISHIGSPETNLRVSDIQSLCCYGTIDIEPFISGLELARNIVTKAIINSTLFNIIDCLELGNWMGITYFLVQPKIDHIFFEGIYEVEPILPDISVFNAIKSIFSFYTSQSNNYLVTTTCSIDQANAEIRYLQSTITSLTSEGNAFIAYKLIGTLYNSLSFQSNSKDVHQSLIRMLKNSAEHLIKHIFSSSIIDVNLTVHLLIICNNLTNTKRLLFYNLKRYKRNLYKLEKTAEISLNYLKCNNIKEGQTLCNNLLILAKWRKKLKQCHLSHEEFFRQSPNEIILQLIKFNDINVKTIYEFCLDINKNVQEYYNLYLENLLLNWKPKYTITTNNYGREHIIVNHNHEYYLQECMEIIELLENKELVFCLLNSVWKRINFYHYEVFMCVLGLLLLLNKNNYNKENKMLLTFLSNYNRVSKPGDAEKEQWFTLYPDTQCIDPLSKWRLPFTPTLMSKEIWSIIRPEINLNTYKEWFEAISVLKYLTINDICSYVIKDIMSSGVLQSEKIDHWSIHPRHKDLLYEIDMCVANITNFEQATSALYSLIPNIPEGADLVITAELCYKYALKYQEQNPNSIDVEKAVIKVQKKYIHFSVIHILHANQLAEKKYLNMVSGSVDDLIESLYMDNRILHSIEKVDLHCPDINKAVDQLSMLYGIDIQEKKKELLNSWLSMDAIGNTSSLSLSHISTYCHSASTEYLIRSAYICKSGDVDYWQNYLLTLSTNKEKETKNVGLRAMALKCLCNISTVKTIESLTELRYEDFINFINKLSLTNELENFGFCLTVEMLDKQNKHELLNRLSYHMSNKVAVKLMASTCITYRMYDAKYWRIITMTMIKLKMFQELKESITFLNKHIVLYNLQWYIDAWQHVISNGFIFSININDSDLRKLYIENFFLIQSCPVLFSINLEVVPKTCLQMKQYDLVILSLQYLTKELQQLYLKELIKCDVCMDDNISQLEGLGFWGIAYIKEVVTEFKNRENI</sequence>
<dbReference type="GO" id="GO:0005828">
    <property type="term" value="C:kinetochore microtubule"/>
    <property type="evidence" value="ECO:0007669"/>
    <property type="project" value="TreeGrafter"/>
</dbReference>
<dbReference type="InterPro" id="IPR052802">
    <property type="entry name" value="KNTC1"/>
</dbReference>
<evidence type="ECO:0008006" key="6">
    <source>
        <dbReference type="Google" id="ProtNLM"/>
    </source>
</evidence>
<dbReference type="Pfam" id="PF24520">
    <property type="entry name" value="ARM_KNTC1_1st"/>
    <property type="match status" value="1"/>
</dbReference>
<evidence type="ECO:0000259" key="2">
    <source>
        <dbReference type="Pfam" id="PF24515"/>
    </source>
</evidence>
<feature type="domain" description="KNTC1 first ARM-repeats" evidence="3">
    <location>
        <begin position="361"/>
        <end position="591"/>
    </location>
</feature>
<evidence type="ECO:0000313" key="5">
    <source>
        <dbReference type="Proteomes" id="UP001353858"/>
    </source>
</evidence>
<dbReference type="PANTHER" id="PTHR15688:SF1">
    <property type="entry name" value="KINETOCHORE-ASSOCIATED PROTEIN 1"/>
    <property type="match status" value="1"/>
</dbReference>
<proteinExistence type="predicted"/>
<feature type="domain" description="KNTC1 third ARM-repeats" evidence="2">
    <location>
        <begin position="1144"/>
        <end position="1354"/>
    </location>
</feature>
<dbReference type="Proteomes" id="UP001353858">
    <property type="component" value="Unassembled WGS sequence"/>
</dbReference>
<accession>A0AAN7PNC7</accession>
<dbReference type="Pfam" id="PF24515">
    <property type="entry name" value="ARM_KNTC1_3rd"/>
    <property type="match status" value="1"/>
</dbReference>
<dbReference type="InterPro" id="IPR019527">
    <property type="entry name" value="RZZ-complex_KNTC1/ROD_C"/>
</dbReference>
<comment type="caution">
    <text evidence="4">The sequence shown here is derived from an EMBL/GenBank/DDBJ whole genome shotgun (WGS) entry which is preliminary data.</text>
</comment>
<evidence type="ECO:0000313" key="4">
    <source>
        <dbReference type="EMBL" id="KAK4885006.1"/>
    </source>
</evidence>
<dbReference type="Pfam" id="PF10493">
    <property type="entry name" value="Rod_C"/>
    <property type="match status" value="1"/>
</dbReference>
<dbReference type="GO" id="GO:1903394">
    <property type="term" value="P:protein localization to kinetochore involved in kinetochore assembly"/>
    <property type="evidence" value="ECO:0007669"/>
    <property type="project" value="TreeGrafter"/>
</dbReference>
<dbReference type="GO" id="GO:0005737">
    <property type="term" value="C:cytoplasm"/>
    <property type="evidence" value="ECO:0007669"/>
    <property type="project" value="TreeGrafter"/>
</dbReference>
<evidence type="ECO:0000259" key="3">
    <source>
        <dbReference type="Pfam" id="PF24520"/>
    </source>
</evidence>
<dbReference type="PANTHER" id="PTHR15688">
    <property type="entry name" value="KINETOCHORE-ASSOCIATED PROTEIN 1"/>
    <property type="match status" value="1"/>
</dbReference>
<dbReference type="GO" id="GO:0007094">
    <property type="term" value="P:mitotic spindle assembly checkpoint signaling"/>
    <property type="evidence" value="ECO:0007669"/>
    <property type="project" value="TreeGrafter"/>
</dbReference>
<organism evidence="4 5">
    <name type="scientific">Aquatica leii</name>
    <dbReference type="NCBI Taxonomy" id="1421715"/>
    <lineage>
        <taxon>Eukaryota</taxon>
        <taxon>Metazoa</taxon>
        <taxon>Ecdysozoa</taxon>
        <taxon>Arthropoda</taxon>
        <taxon>Hexapoda</taxon>
        <taxon>Insecta</taxon>
        <taxon>Pterygota</taxon>
        <taxon>Neoptera</taxon>
        <taxon>Endopterygota</taxon>
        <taxon>Coleoptera</taxon>
        <taxon>Polyphaga</taxon>
        <taxon>Elateriformia</taxon>
        <taxon>Elateroidea</taxon>
        <taxon>Lampyridae</taxon>
        <taxon>Luciolinae</taxon>
        <taxon>Aquatica</taxon>
    </lineage>
</organism>
<dbReference type="GO" id="GO:0000070">
    <property type="term" value="P:mitotic sister chromatid segregation"/>
    <property type="evidence" value="ECO:0007669"/>
    <property type="project" value="TreeGrafter"/>
</dbReference>
<feature type="domain" description="RZZ complex subunit KNTC1/ROD C-terminal" evidence="1">
    <location>
        <begin position="1402"/>
        <end position="1907"/>
    </location>
</feature>
<keyword evidence="5" id="KW-1185">Reference proteome</keyword>
<gene>
    <name evidence="4" type="ORF">RN001_001277</name>
</gene>
<name>A0AAN7PNC7_9COLE</name>
<evidence type="ECO:0000259" key="1">
    <source>
        <dbReference type="Pfam" id="PF10493"/>
    </source>
</evidence>